<dbReference type="Gene3D" id="3.40.50.12780">
    <property type="entry name" value="N-terminal domain of ligase-like"/>
    <property type="match status" value="1"/>
</dbReference>
<dbReference type="EMBL" id="CP041765">
    <property type="protein sequence ID" value="QDQ98899.1"/>
    <property type="molecule type" value="Genomic_DNA"/>
</dbReference>
<feature type="domain" description="AMP-dependent synthetase/ligase" evidence="1">
    <location>
        <begin position="55"/>
        <end position="432"/>
    </location>
</feature>
<dbReference type="Proteomes" id="UP000317344">
    <property type="component" value="Chromosome"/>
</dbReference>
<dbReference type="PROSITE" id="PS00455">
    <property type="entry name" value="AMP_BINDING"/>
    <property type="match status" value="1"/>
</dbReference>
<reference evidence="2 3" key="2">
    <citation type="submission" date="2019-07" db="EMBL/GenBank/DDBJ databases">
        <authorList>
            <person name="Huang Y."/>
        </authorList>
    </citation>
    <scope>NUCLEOTIDE SEQUENCE [LARGE SCALE GENOMIC DNA]</scope>
    <source>
        <strain evidence="2 3">HY188</strain>
    </source>
</reference>
<evidence type="ECO:0000313" key="3">
    <source>
        <dbReference type="Proteomes" id="UP000317344"/>
    </source>
</evidence>
<sequence>MPDTPAPTTPAPAATATPTFAPVAVAADLRPDGVRLLHSTTPLAPHEPSLVHAFRAGAAAHPGRTLLAQRTTPGEDAWRTITWGDAAVRVERLAAGLLERGLADRPVMILSPGGIEHLVLMLAAMSVGAPVVPSSVAYALTTADHAKLRAMADLVDPAVVFADGPEYAHGVAAVSAGRTALSADGAVDGTRALAALESADPSSLAAVRRRADSIDPGTVAKILFTSGSTGAPKGVINTHGMLTANQQQMRQAWPFLAAEPPVLLDWLPWSHTFGGNHNLNMVLMNGGTMWIDDGRPAPGMIERTVRNMTDVAPTVYFNVPAGYGVLLPILEADESAAAAFFASLRLGFYAAAALPQELLTRIRALARRHGSGMEMTTSWGQTETAPAMTTAHFRIDRSDTIGVPLPGCELKLVPSGPKQELRVRGPNVTPGFFRRPDLTAAAFDDEGYLRTGDAVRMVDEDDPARGLAFDGRIAEDFKLATGTFVSVGTLRPELLSAADGLLTDAVICGHDREEVTALAWPAAGHAGECDENGVPTPRLRDALAAALARLADGGRGSSQRIERLRLLTEWPSLDAGEITDKGYLNQRVVRERRAADVALVTAGSDDARIIHRPNSANT</sequence>
<dbReference type="AlphaFoldDB" id="A0A516X754"/>
<dbReference type="SUPFAM" id="SSF56801">
    <property type="entry name" value="Acetyl-CoA synthetase-like"/>
    <property type="match status" value="1"/>
</dbReference>
<dbReference type="GO" id="GO:0016405">
    <property type="term" value="F:CoA-ligase activity"/>
    <property type="evidence" value="ECO:0007669"/>
    <property type="project" value="TreeGrafter"/>
</dbReference>
<dbReference type="InterPro" id="IPR020845">
    <property type="entry name" value="AMP-binding_CS"/>
</dbReference>
<organism evidence="2 3">
    <name type="scientific">Tomitella fengzijianii</name>
    <dbReference type="NCBI Taxonomy" id="2597660"/>
    <lineage>
        <taxon>Bacteria</taxon>
        <taxon>Bacillati</taxon>
        <taxon>Actinomycetota</taxon>
        <taxon>Actinomycetes</taxon>
        <taxon>Mycobacteriales</taxon>
        <taxon>Tomitella</taxon>
    </lineage>
</organism>
<evidence type="ECO:0000313" key="2">
    <source>
        <dbReference type="EMBL" id="QDQ98899.1"/>
    </source>
</evidence>
<dbReference type="InterPro" id="IPR042099">
    <property type="entry name" value="ANL_N_sf"/>
</dbReference>
<keyword evidence="3" id="KW-1185">Reference proteome</keyword>
<accession>A0A516X754</accession>
<proteinExistence type="predicted"/>
<evidence type="ECO:0000259" key="1">
    <source>
        <dbReference type="Pfam" id="PF00501"/>
    </source>
</evidence>
<dbReference type="OrthoDB" id="9803968at2"/>
<dbReference type="Pfam" id="PF00501">
    <property type="entry name" value="AMP-binding"/>
    <property type="match status" value="1"/>
</dbReference>
<protein>
    <submittedName>
        <fullName evidence="2">AMP-binding protein</fullName>
    </submittedName>
</protein>
<name>A0A516X754_9ACTN</name>
<dbReference type="InterPro" id="IPR000873">
    <property type="entry name" value="AMP-dep_synth/lig_dom"/>
</dbReference>
<gene>
    <name evidence="2" type="ORF">FO059_00820</name>
</gene>
<reference evidence="2 3" key="1">
    <citation type="submission" date="2019-07" db="EMBL/GenBank/DDBJ databases">
        <title>Tomitella cavernea sp. nov., an actinomycete isolated from soil.</title>
        <authorList>
            <person name="Cheng J."/>
        </authorList>
    </citation>
    <scope>NUCLEOTIDE SEQUENCE [LARGE SCALE GENOMIC DNA]</scope>
    <source>
        <strain evidence="2 3">HY188</strain>
    </source>
</reference>
<dbReference type="PANTHER" id="PTHR24096:SF420">
    <property type="entry name" value="LONG-CHAIN-FATTY-ACID--COA LIGASE-RELATED"/>
    <property type="match status" value="1"/>
</dbReference>
<dbReference type="KEGG" id="toy:FO059_00820"/>
<dbReference type="PANTHER" id="PTHR24096">
    <property type="entry name" value="LONG-CHAIN-FATTY-ACID--COA LIGASE"/>
    <property type="match status" value="1"/>
</dbReference>